<evidence type="ECO:0000256" key="7">
    <source>
        <dbReference type="SAM" id="Phobius"/>
    </source>
</evidence>
<keyword evidence="3" id="KW-0675">Receptor</keyword>
<evidence type="ECO:0008006" key="10">
    <source>
        <dbReference type="Google" id="ProtNLM"/>
    </source>
</evidence>
<feature type="transmembrane region" description="Helical" evidence="7">
    <location>
        <begin position="117"/>
        <end position="141"/>
    </location>
</feature>
<evidence type="ECO:0000256" key="6">
    <source>
        <dbReference type="SAM" id="MobiDB-lite"/>
    </source>
</evidence>
<sequence>MSEERSVSSATPDDHKHTGVSRSLTMNSSSLNDTNTTVCYKLSPWFMITRGVLVLPLSVLVLFLAQQRWRRRRCVTMAHADAIIVHQAAAELFWPFATGLNIWAEFLELDDVLSASYFLVSMTLYGQSLFHVLAGVERYLAVVYPVTYRGLRNERGVRVRNVSIGCAWLLCVTLSCVKVLPLLPGILILNLVLVAVINVAITFLSLSVLRLLIRQGPGKKSGEQVDVRKQKALSSVMVILGMLWVWFAGYFVGSALVSTQLLNNLLTCDIRDYLYVFNLPCSLLLPLLHLHRTGNLKWCRCNRRER</sequence>
<dbReference type="EMBL" id="JAGKHQ010000015">
    <property type="protein sequence ID" value="KAG7495943.1"/>
    <property type="molecule type" value="Genomic_DNA"/>
</dbReference>
<dbReference type="GO" id="GO:0007200">
    <property type="term" value="P:phospholipase C-activating G protein-coupled receptor signaling pathway"/>
    <property type="evidence" value="ECO:0007669"/>
    <property type="project" value="TreeGrafter"/>
</dbReference>
<comment type="caution">
    <text evidence="8">The sequence shown here is derived from an EMBL/GenBank/DDBJ whole genome shotgun (WGS) entry which is preliminary data.</text>
</comment>
<keyword evidence="7" id="KW-0472">Membrane</keyword>
<accession>A0AAV6QUJ1</accession>
<comment type="subcellular location">
    <subcellularLocation>
        <location evidence="1">Membrane</location>
        <topology evidence="1">Multi-pass membrane protein</topology>
    </subcellularLocation>
</comment>
<evidence type="ECO:0000256" key="2">
    <source>
        <dbReference type="ARBA" id="ARBA00023040"/>
    </source>
</evidence>
<dbReference type="GO" id="GO:0005886">
    <property type="term" value="C:plasma membrane"/>
    <property type="evidence" value="ECO:0007669"/>
    <property type="project" value="TreeGrafter"/>
</dbReference>
<dbReference type="GO" id="GO:0035025">
    <property type="term" value="P:positive regulation of Rho protein signal transduction"/>
    <property type="evidence" value="ECO:0007669"/>
    <property type="project" value="TreeGrafter"/>
</dbReference>
<feature type="transmembrane region" description="Helical" evidence="7">
    <location>
        <begin position="232"/>
        <end position="253"/>
    </location>
</feature>
<proteinExistence type="predicted"/>
<protein>
    <recommendedName>
        <fullName evidence="10">G-protein coupled receptors family 1 profile domain-containing protein</fullName>
    </recommendedName>
</protein>
<keyword evidence="2" id="KW-0297">G-protein coupled receptor</keyword>
<dbReference type="AlphaFoldDB" id="A0AAV6QUJ1"/>
<keyword evidence="5" id="KW-0807">Transducer</keyword>
<evidence type="ECO:0000256" key="1">
    <source>
        <dbReference type="ARBA" id="ARBA00004141"/>
    </source>
</evidence>
<dbReference type="PANTHER" id="PTHR24232">
    <property type="entry name" value="G-PROTEIN COUPLED RECEPTOR"/>
    <property type="match status" value="1"/>
</dbReference>
<reference evidence="8 9" key="1">
    <citation type="journal article" date="2021" name="Sci. Rep.">
        <title>Chromosome anchoring in Senegalese sole (Solea senegalensis) reveals sex-associated markers and genome rearrangements in flatfish.</title>
        <authorList>
            <person name="Guerrero-Cozar I."/>
            <person name="Gomez-Garrido J."/>
            <person name="Berbel C."/>
            <person name="Martinez-Blanch J.F."/>
            <person name="Alioto T."/>
            <person name="Claros M.G."/>
            <person name="Gagnaire P.A."/>
            <person name="Manchado M."/>
        </authorList>
    </citation>
    <scope>NUCLEOTIDE SEQUENCE [LARGE SCALE GENOMIC DNA]</scope>
    <source>
        <strain evidence="8">Sse05_10M</strain>
    </source>
</reference>
<dbReference type="PANTHER" id="PTHR24232:SF41">
    <property type="entry name" value="LYSOPHOSPHATIDIC ACID RECEPTOR 4"/>
    <property type="match status" value="1"/>
</dbReference>
<keyword evidence="9" id="KW-1185">Reference proteome</keyword>
<feature type="transmembrane region" description="Helical" evidence="7">
    <location>
        <begin position="77"/>
        <end position="97"/>
    </location>
</feature>
<name>A0AAV6QUJ1_SOLSE</name>
<feature type="transmembrane region" description="Helical" evidence="7">
    <location>
        <begin position="162"/>
        <end position="180"/>
    </location>
</feature>
<feature type="transmembrane region" description="Helical" evidence="7">
    <location>
        <begin position="186"/>
        <end position="212"/>
    </location>
</feature>
<evidence type="ECO:0000313" key="9">
    <source>
        <dbReference type="Proteomes" id="UP000693946"/>
    </source>
</evidence>
<dbReference type="GO" id="GO:0070915">
    <property type="term" value="F:lysophosphatidic acid receptor activity"/>
    <property type="evidence" value="ECO:0007669"/>
    <property type="project" value="TreeGrafter"/>
</dbReference>
<feature type="compositionally biased region" description="Basic and acidic residues" evidence="6">
    <location>
        <begin position="1"/>
        <end position="17"/>
    </location>
</feature>
<evidence type="ECO:0000313" key="8">
    <source>
        <dbReference type="EMBL" id="KAG7495943.1"/>
    </source>
</evidence>
<evidence type="ECO:0000256" key="3">
    <source>
        <dbReference type="ARBA" id="ARBA00023170"/>
    </source>
</evidence>
<keyword evidence="7" id="KW-0812">Transmembrane</keyword>
<keyword evidence="4" id="KW-0325">Glycoprotein</keyword>
<keyword evidence="7" id="KW-1133">Transmembrane helix</keyword>
<evidence type="ECO:0000256" key="5">
    <source>
        <dbReference type="ARBA" id="ARBA00023224"/>
    </source>
</evidence>
<gene>
    <name evidence="8" type="ORF">JOB18_009014</name>
</gene>
<feature type="transmembrane region" description="Helical" evidence="7">
    <location>
        <begin position="273"/>
        <end position="290"/>
    </location>
</feature>
<dbReference type="SUPFAM" id="SSF81321">
    <property type="entry name" value="Family A G protein-coupled receptor-like"/>
    <property type="match status" value="1"/>
</dbReference>
<feature type="region of interest" description="Disordered" evidence="6">
    <location>
        <begin position="1"/>
        <end position="22"/>
    </location>
</feature>
<feature type="transmembrane region" description="Helical" evidence="7">
    <location>
        <begin position="45"/>
        <end position="65"/>
    </location>
</feature>
<dbReference type="Proteomes" id="UP000693946">
    <property type="component" value="Linkage Group LG3"/>
</dbReference>
<evidence type="ECO:0000256" key="4">
    <source>
        <dbReference type="ARBA" id="ARBA00023180"/>
    </source>
</evidence>
<organism evidence="8 9">
    <name type="scientific">Solea senegalensis</name>
    <name type="common">Senegalese sole</name>
    <dbReference type="NCBI Taxonomy" id="28829"/>
    <lineage>
        <taxon>Eukaryota</taxon>
        <taxon>Metazoa</taxon>
        <taxon>Chordata</taxon>
        <taxon>Craniata</taxon>
        <taxon>Vertebrata</taxon>
        <taxon>Euteleostomi</taxon>
        <taxon>Actinopterygii</taxon>
        <taxon>Neopterygii</taxon>
        <taxon>Teleostei</taxon>
        <taxon>Neoteleostei</taxon>
        <taxon>Acanthomorphata</taxon>
        <taxon>Carangaria</taxon>
        <taxon>Pleuronectiformes</taxon>
        <taxon>Pleuronectoidei</taxon>
        <taxon>Soleidae</taxon>
        <taxon>Solea</taxon>
    </lineage>
</organism>